<dbReference type="Pfam" id="PF10342">
    <property type="entry name" value="Kre9_KNH"/>
    <property type="match status" value="1"/>
</dbReference>
<dbReference type="AlphaFoldDB" id="A0A8H7RZD4"/>
<accession>A0A8H7RZD4</accession>
<evidence type="ECO:0000256" key="2">
    <source>
        <dbReference type="SAM" id="MobiDB-lite"/>
    </source>
</evidence>
<proteinExistence type="predicted"/>
<dbReference type="PANTHER" id="PTHR40633:SF1">
    <property type="entry name" value="GPI ANCHORED SERINE-THREONINE RICH PROTEIN (AFU_ORTHOLOGUE AFUA_1G03630)"/>
    <property type="match status" value="1"/>
</dbReference>
<evidence type="ECO:0000313" key="6">
    <source>
        <dbReference type="Proteomes" id="UP000646827"/>
    </source>
</evidence>
<organism evidence="5 6">
    <name type="scientific">Circinella minor</name>
    <dbReference type="NCBI Taxonomy" id="1195481"/>
    <lineage>
        <taxon>Eukaryota</taxon>
        <taxon>Fungi</taxon>
        <taxon>Fungi incertae sedis</taxon>
        <taxon>Mucoromycota</taxon>
        <taxon>Mucoromycotina</taxon>
        <taxon>Mucoromycetes</taxon>
        <taxon>Mucorales</taxon>
        <taxon>Lichtheimiaceae</taxon>
        <taxon>Circinella</taxon>
    </lineage>
</organism>
<evidence type="ECO:0000256" key="1">
    <source>
        <dbReference type="ARBA" id="ARBA00022729"/>
    </source>
</evidence>
<dbReference type="InterPro" id="IPR052982">
    <property type="entry name" value="SRP1/TIP1-like"/>
</dbReference>
<keyword evidence="1 3" id="KW-0732">Signal</keyword>
<gene>
    <name evidence="5" type="ORF">INT45_014167</name>
</gene>
<dbReference type="Proteomes" id="UP000646827">
    <property type="component" value="Unassembled WGS sequence"/>
</dbReference>
<evidence type="ECO:0000256" key="3">
    <source>
        <dbReference type="SAM" id="SignalP"/>
    </source>
</evidence>
<name>A0A8H7RZD4_9FUNG</name>
<comment type="caution">
    <text evidence="5">The sequence shown here is derived from an EMBL/GenBank/DDBJ whole genome shotgun (WGS) entry which is preliminary data.</text>
</comment>
<dbReference type="EMBL" id="JAEPRB010000222">
    <property type="protein sequence ID" value="KAG2218578.1"/>
    <property type="molecule type" value="Genomic_DNA"/>
</dbReference>
<feature type="signal peptide" evidence="3">
    <location>
        <begin position="1"/>
        <end position="18"/>
    </location>
</feature>
<sequence length="204" mass="19693">MKSIVAAIAALAIAAVSAQDTKPIVSITAPLAGTKLKAGSDAIITWINPTVDSISKIMLAKGEATALQPLVEVASNVDAKAGTYTWKIPGDIEPGADYAFELGESPNMAFAGHFTIEGGDGSSSNSTASASGGASASASASSKPSGSADSSASGSSGSGSEESKPTSSASASGSEESPDESSAVKMTVAPVALALAGAVAAGLL</sequence>
<evidence type="ECO:0000259" key="4">
    <source>
        <dbReference type="Pfam" id="PF10342"/>
    </source>
</evidence>
<feature type="chain" id="PRO_5034742353" description="Yeast cell wall synthesis Kre9/Knh1-like N-terminal domain-containing protein" evidence="3">
    <location>
        <begin position="19"/>
        <end position="204"/>
    </location>
</feature>
<dbReference type="OrthoDB" id="2260257at2759"/>
<evidence type="ECO:0000313" key="5">
    <source>
        <dbReference type="EMBL" id="KAG2218578.1"/>
    </source>
</evidence>
<feature type="compositionally biased region" description="Low complexity" evidence="2">
    <location>
        <begin position="122"/>
        <end position="184"/>
    </location>
</feature>
<dbReference type="PANTHER" id="PTHR40633">
    <property type="entry name" value="MATRIX PROTEIN, PUTATIVE (AFU_ORTHOLOGUE AFUA_8G05410)-RELATED"/>
    <property type="match status" value="1"/>
</dbReference>
<dbReference type="InterPro" id="IPR018466">
    <property type="entry name" value="Kre9/Knh1-like_N"/>
</dbReference>
<feature type="domain" description="Yeast cell wall synthesis Kre9/Knh1-like N-terminal" evidence="4">
    <location>
        <begin position="30"/>
        <end position="116"/>
    </location>
</feature>
<reference evidence="5 6" key="1">
    <citation type="submission" date="2020-12" db="EMBL/GenBank/DDBJ databases">
        <title>Metabolic potential, ecology and presence of endohyphal bacteria is reflected in genomic diversity of Mucoromycotina.</title>
        <authorList>
            <person name="Muszewska A."/>
            <person name="Okrasinska A."/>
            <person name="Steczkiewicz K."/>
            <person name="Drgas O."/>
            <person name="Orlowska M."/>
            <person name="Perlinska-Lenart U."/>
            <person name="Aleksandrzak-Piekarczyk T."/>
            <person name="Szatraj K."/>
            <person name="Zielenkiewicz U."/>
            <person name="Pilsyk S."/>
            <person name="Malc E."/>
            <person name="Mieczkowski P."/>
            <person name="Kruszewska J.S."/>
            <person name="Biernat P."/>
            <person name="Pawlowska J."/>
        </authorList>
    </citation>
    <scope>NUCLEOTIDE SEQUENCE [LARGE SCALE GENOMIC DNA]</scope>
    <source>
        <strain evidence="5 6">CBS 142.35</strain>
    </source>
</reference>
<keyword evidence="6" id="KW-1185">Reference proteome</keyword>
<protein>
    <recommendedName>
        <fullName evidence="4">Yeast cell wall synthesis Kre9/Knh1-like N-terminal domain-containing protein</fullName>
    </recommendedName>
</protein>
<feature type="region of interest" description="Disordered" evidence="2">
    <location>
        <begin position="120"/>
        <end position="184"/>
    </location>
</feature>